<evidence type="ECO:0000259" key="8">
    <source>
        <dbReference type="PROSITE" id="PS50893"/>
    </source>
</evidence>
<keyword evidence="4" id="KW-0067">ATP-binding</keyword>
<name>A0AB35G0S3_LEUGE</name>
<accession>A0AB35G0S3</accession>
<proteinExistence type="predicted"/>
<dbReference type="InterPro" id="IPR014223">
    <property type="entry name" value="ABC_CydC/D"/>
</dbReference>
<evidence type="ECO:0000256" key="5">
    <source>
        <dbReference type="ARBA" id="ARBA00022989"/>
    </source>
</evidence>
<feature type="domain" description="ABC transmembrane type-1" evidence="9">
    <location>
        <begin position="26"/>
        <end position="292"/>
    </location>
</feature>
<dbReference type="GO" id="GO:0034775">
    <property type="term" value="P:glutathione transmembrane transport"/>
    <property type="evidence" value="ECO:0007669"/>
    <property type="project" value="InterPro"/>
</dbReference>
<evidence type="ECO:0000256" key="6">
    <source>
        <dbReference type="ARBA" id="ARBA00023136"/>
    </source>
</evidence>
<evidence type="ECO:0000256" key="1">
    <source>
        <dbReference type="ARBA" id="ARBA00004651"/>
    </source>
</evidence>
<dbReference type="Pfam" id="PF00005">
    <property type="entry name" value="ABC_tran"/>
    <property type="match status" value="1"/>
</dbReference>
<evidence type="ECO:0000313" key="12">
    <source>
        <dbReference type="Proteomes" id="UP000705994"/>
    </source>
</evidence>
<feature type="transmembrane region" description="Helical" evidence="7">
    <location>
        <begin position="280"/>
        <end position="299"/>
    </location>
</feature>
<dbReference type="PROSITE" id="PS50893">
    <property type="entry name" value="ABC_TRANSPORTER_2"/>
    <property type="match status" value="1"/>
</dbReference>
<dbReference type="GO" id="GO:0045454">
    <property type="term" value="P:cell redox homeostasis"/>
    <property type="evidence" value="ECO:0007669"/>
    <property type="project" value="InterPro"/>
</dbReference>
<evidence type="ECO:0000256" key="3">
    <source>
        <dbReference type="ARBA" id="ARBA00022741"/>
    </source>
</evidence>
<feature type="transmembrane region" description="Helical" evidence="7">
    <location>
        <begin position="168"/>
        <end position="188"/>
    </location>
</feature>
<keyword evidence="2 7" id="KW-0812">Transmembrane</keyword>
<dbReference type="GO" id="GO:0016887">
    <property type="term" value="F:ATP hydrolysis activity"/>
    <property type="evidence" value="ECO:0007669"/>
    <property type="project" value="InterPro"/>
</dbReference>
<feature type="transmembrane region" description="Helical" evidence="7">
    <location>
        <begin position="142"/>
        <end position="162"/>
    </location>
</feature>
<dbReference type="InterPro" id="IPR011527">
    <property type="entry name" value="ABC1_TM_dom"/>
</dbReference>
<dbReference type="InterPro" id="IPR036640">
    <property type="entry name" value="ABC1_TM_sf"/>
</dbReference>
<dbReference type="GO" id="GO:0015421">
    <property type="term" value="F:ABC-type oligopeptide transporter activity"/>
    <property type="evidence" value="ECO:0007669"/>
    <property type="project" value="TreeGrafter"/>
</dbReference>
<dbReference type="NCBIfam" id="TIGR02868">
    <property type="entry name" value="CydC"/>
    <property type="match status" value="1"/>
</dbReference>
<dbReference type="Gene3D" id="1.20.1560.10">
    <property type="entry name" value="ABC transporter type 1, transmembrane domain"/>
    <property type="match status" value="1"/>
</dbReference>
<dbReference type="Gene3D" id="3.40.50.300">
    <property type="entry name" value="P-loop containing nucleotide triphosphate hydrolases"/>
    <property type="match status" value="1"/>
</dbReference>
<dbReference type="CDD" id="cd03247">
    <property type="entry name" value="ABCC_cytochrome_bd"/>
    <property type="match status" value="1"/>
</dbReference>
<dbReference type="PANTHER" id="PTHR43394">
    <property type="entry name" value="ATP-DEPENDENT PERMEASE MDL1, MITOCHONDRIAL"/>
    <property type="match status" value="1"/>
</dbReference>
<sequence>MNKIKHLLARDQWIVPFLKTQKSGFFWSILLNLLTIVAASALMFVSGYLISRAAQRPDNILLIYVPIVLTRAFGIARPIFRYAQRLVSHNWVLRFVSKSRQRLYESVASTASSIRGRFQTGEVLSLLADDLDQLQNLYLRTLFPLGTGLLVYLFVSVAVGTVNWLFMLWWLVMLTIIMIIVPTMSFLMNRARVHKQKQLQSQLYTDATDAVLGLQDWVLSGRQKDLVAQQGYIMANLARTKNAGMTFGWWRDFVLQILVLILVITTLTCVGWQFKNNHMAVNFIAAFTLAIFPLVDDFIGVNQGVSEASFYEDSIERLNTLPLPEASQIKTGKLNDTTVVLNHVTFKYDNKKIIDEVDLVVHPGEKIALLGRSGSGKTTLLKLIAADIAPLSGSITIGNQPVSKLQHQLSTPLVAVLDQQSYLFNTSILNNVRMGNIKATDDQVKLAIKQTGLQPLIDSLPNGYETQMQEAGARFSGGEQQRFALARILLQDAPIVILDEPTVSLDPKTEYDVLTQIFKVLQNRTIIWVTHHLTGIDYVDQAYFLENGRFVLADTPKNLRKTSAHFQQLLAMDGIN</sequence>
<dbReference type="EMBL" id="JAHBFX010000009">
    <property type="protein sequence ID" value="MBZ6000546.1"/>
    <property type="molecule type" value="Genomic_DNA"/>
</dbReference>
<gene>
    <name evidence="11" type="primary">cydC</name>
    <name evidence="11" type="ORF">KII88_06970</name>
    <name evidence="10" type="ORF">KIJ07_09060</name>
</gene>
<dbReference type="SUPFAM" id="SSF52540">
    <property type="entry name" value="P-loop containing nucleoside triphosphate hydrolases"/>
    <property type="match status" value="1"/>
</dbReference>
<dbReference type="GO" id="GO:0005886">
    <property type="term" value="C:plasma membrane"/>
    <property type="evidence" value="ECO:0007669"/>
    <property type="project" value="UniProtKB-SubCell"/>
</dbReference>
<protein>
    <submittedName>
        <fullName evidence="11">Thiol reductant ABC exporter subunit CydC</fullName>
    </submittedName>
</protein>
<dbReference type="GO" id="GO:0005524">
    <property type="term" value="F:ATP binding"/>
    <property type="evidence" value="ECO:0007669"/>
    <property type="project" value="UniProtKB-KW"/>
</dbReference>
<feature type="transmembrane region" description="Helical" evidence="7">
    <location>
        <begin position="253"/>
        <end position="274"/>
    </location>
</feature>
<feature type="domain" description="ABC transporter" evidence="8">
    <location>
        <begin position="339"/>
        <end position="572"/>
    </location>
</feature>
<dbReference type="InterPro" id="IPR027417">
    <property type="entry name" value="P-loop_NTPase"/>
</dbReference>
<dbReference type="InterPro" id="IPR039421">
    <property type="entry name" value="Type_1_exporter"/>
</dbReference>
<dbReference type="InterPro" id="IPR017871">
    <property type="entry name" value="ABC_transporter-like_CS"/>
</dbReference>
<dbReference type="RefSeq" id="WP_224144957.1">
    <property type="nucleotide sequence ID" value="NZ_JAHBFO010000005.1"/>
</dbReference>
<dbReference type="SMART" id="SM00382">
    <property type="entry name" value="AAA"/>
    <property type="match status" value="1"/>
</dbReference>
<evidence type="ECO:0000259" key="9">
    <source>
        <dbReference type="PROSITE" id="PS50929"/>
    </source>
</evidence>
<dbReference type="EMBL" id="JAHBFV010000021">
    <property type="protein sequence ID" value="MBZ6016266.1"/>
    <property type="molecule type" value="Genomic_DNA"/>
</dbReference>
<dbReference type="PROSITE" id="PS50929">
    <property type="entry name" value="ABC_TM1F"/>
    <property type="match status" value="1"/>
</dbReference>
<keyword evidence="5 7" id="KW-1133">Transmembrane helix</keyword>
<evidence type="ECO:0000256" key="2">
    <source>
        <dbReference type="ARBA" id="ARBA00022692"/>
    </source>
</evidence>
<keyword evidence="3" id="KW-0547">Nucleotide-binding</keyword>
<dbReference type="SUPFAM" id="SSF90123">
    <property type="entry name" value="ABC transporter transmembrane region"/>
    <property type="match status" value="1"/>
</dbReference>
<dbReference type="PANTHER" id="PTHR43394:SF1">
    <property type="entry name" value="ATP-BINDING CASSETTE SUB-FAMILY B MEMBER 10, MITOCHONDRIAL"/>
    <property type="match status" value="1"/>
</dbReference>
<reference evidence="11 12" key="1">
    <citation type="submission" date="2021-05" db="EMBL/GenBank/DDBJ databases">
        <title>Pangenome of Leuconostoc gelidum warrants species status for Leuconostoc gelidum subsp. gasicomitatum.</title>
        <authorList>
            <person name="Johansson P."/>
            <person name="Sade E."/>
            <person name="Hultman J."/>
            <person name="Auvinen P."/>
            <person name="Bjorkroth J."/>
        </authorList>
    </citation>
    <scope>NUCLEOTIDE SEQUENCE</scope>
    <source>
        <strain evidence="10 12">AMKR21</strain>
        <strain evidence="11">C220d</strain>
    </source>
</reference>
<evidence type="ECO:0000256" key="4">
    <source>
        <dbReference type="ARBA" id="ARBA00022840"/>
    </source>
</evidence>
<dbReference type="Proteomes" id="UP000727071">
    <property type="component" value="Unassembled WGS sequence"/>
</dbReference>
<dbReference type="AlphaFoldDB" id="A0AB35G0S3"/>
<evidence type="ECO:0000256" key="7">
    <source>
        <dbReference type="SAM" id="Phobius"/>
    </source>
</evidence>
<dbReference type="Proteomes" id="UP000705994">
    <property type="component" value="Unassembled WGS sequence"/>
</dbReference>
<dbReference type="PROSITE" id="PS00211">
    <property type="entry name" value="ABC_TRANSPORTER_1"/>
    <property type="match status" value="1"/>
</dbReference>
<evidence type="ECO:0000313" key="10">
    <source>
        <dbReference type="EMBL" id="MBZ6000546.1"/>
    </source>
</evidence>
<evidence type="ECO:0000313" key="11">
    <source>
        <dbReference type="EMBL" id="MBZ6016266.1"/>
    </source>
</evidence>
<dbReference type="Pfam" id="PF00664">
    <property type="entry name" value="ABC_membrane"/>
    <property type="match status" value="1"/>
</dbReference>
<comment type="caution">
    <text evidence="11">The sequence shown here is derived from an EMBL/GenBank/DDBJ whole genome shotgun (WGS) entry which is preliminary data.</text>
</comment>
<evidence type="ECO:0000313" key="13">
    <source>
        <dbReference type="Proteomes" id="UP000727071"/>
    </source>
</evidence>
<comment type="subcellular location">
    <subcellularLocation>
        <location evidence="1">Cell membrane</location>
        <topology evidence="1">Multi-pass membrane protein</topology>
    </subcellularLocation>
</comment>
<feature type="transmembrane region" description="Helical" evidence="7">
    <location>
        <begin position="61"/>
        <end position="80"/>
    </location>
</feature>
<keyword evidence="12" id="KW-1185">Reference proteome</keyword>
<feature type="transmembrane region" description="Helical" evidence="7">
    <location>
        <begin position="25"/>
        <end position="49"/>
    </location>
</feature>
<dbReference type="InterPro" id="IPR003439">
    <property type="entry name" value="ABC_transporter-like_ATP-bd"/>
</dbReference>
<organism evidence="11 13">
    <name type="scientific">Leuconostoc gelidum subsp. gelidum</name>
    <dbReference type="NCBI Taxonomy" id="1607839"/>
    <lineage>
        <taxon>Bacteria</taxon>
        <taxon>Bacillati</taxon>
        <taxon>Bacillota</taxon>
        <taxon>Bacilli</taxon>
        <taxon>Lactobacillales</taxon>
        <taxon>Lactobacillaceae</taxon>
        <taxon>Leuconostoc</taxon>
        <taxon>Leuconostoc gelidum group</taxon>
    </lineage>
</organism>
<dbReference type="InterPro" id="IPR003593">
    <property type="entry name" value="AAA+_ATPase"/>
</dbReference>
<keyword evidence="6 7" id="KW-0472">Membrane</keyword>